<sequence length="75" mass="7910">MADGTCALGTILGCLKKNKAEAKAIRKCIHGFFHRDTQVSVKNVITIVALHLLLVGVVTTAPVASSTMYLLATIA</sequence>
<evidence type="ECO:0000313" key="3">
    <source>
        <dbReference type="Proteomes" id="UP000837857"/>
    </source>
</evidence>
<keyword evidence="3" id="KW-1185">Reference proteome</keyword>
<gene>
    <name evidence="2" type="ORF">IPOD504_LOCUS9621</name>
</gene>
<name>A0ABN8IJD4_9NEOP</name>
<dbReference type="EMBL" id="OW152835">
    <property type="protein sequence ID" value="CAH2056395.1"/>
    <property type="molecule type" value="Genomic_DNA"/>
</dbReference>
<keyword evidence="1" id="KW-1133">Transmembrane helix</keyword>
<dbReference type="Proteomes" id="UP000837857">
    <property type="component" value="Chromosome 23"/>
</dbReference>
<reference evidence="2" key="1">
    <citation type="submission" date="2022-03" db="EMBL/GenBank/DDBJ databases">
        <authorList>
            <person name="Martin H S."/>
        </authorList>
    </citation>
    <scope>NUCLEOTIDE SEQUENCE</scope>
</reference>
<organism evidence="2 3">
    <name type="scientific">Iphiclides podalirius</name>
    <name type="common">scarce swallowtail</name>
    <dbReference type="NCBI Taxonomy" id="110791"/>
    <lineage>
        <taxon>Eukaryota</taxon>
        <taxon>Metazoa</taxon>
        <taxon>Ecdysozoa</taxon>
        <taxon>Arthropoda</taxon>
        <taxon>Hexapoda</taxon>
        <taxon>Insecta</taxon>
        <taxon>Pterygota</taxon>
        <taxon>Neoptera</taxon>
        <taxon>Endopterygota</taxon>
        <taxon>Lepidoptera</taxon>
        <taxon>Glossata</taxon>
        <taxon>Ditrysia</taxon>
        <taxon>Papilionoidea</taxon>
        <taxon>Papilionidae</taxon>
        <taxon>Papilioninae</taxon>
        <taxon>Iphiclides</taxon>
    </lineage>
</organism>
<feature type="non-terminal residue" evidence="2">
    <location>
        <position position="75"/>
    </location>
</feature>
<proteinExistence type="predicted"/>
<keyword evidence="1" id="KW-0472">Membrane</keyword>
<evidence type="ECO:0000256" key="1">
    <source>
        <dbReference type="SAM" id="Phobius"/>
    </source>
</evidence>
<accession>A0ABN8IJD4</accession>
<keyword evidence="1" id="KW-0812">Transmembrane</keyword>
<feature type="transmembrane region" description="Helical" evidence="1">
    <location>
        <begin position="44"/>
        <end position="72"/>
    </location>
</feature>
<protein>
    <submittedName>
        <fullName evidence="2">Uncharacterized protein</fullName>
    </submittedName>
</protein>
<evidence type="ECO:0000313" key="2">
    <source>
        <dbReference type="EMBL" id="CAH2056395.1"/>
    </source>
</evidence>